<dbReference type="Proteomes" id="UP000861567">
    <property type="component" value="Unassembled WGS sequence"/>
</dbReference>
<evidence type="ECO:0000313" key="3">
    <source>
        <dbReference type="EMBL" id="CBY46908.1"/>
    </source>
</evidence>
<accession>E5BD88</accession>
<dbReference type="Proteomes" id="UP000254631">
    <property type="component" value="Unassembled WGS sequence"/>
</dbReference>
<dbReference type="InterPro" id="IPR002347">
    <property type="entry name" value="SDR_fam"/>
</dbReference>
<dbReference type="EMBL" id="DACSEI010000004">
    <property type="protein sequence ID" value="HAT1595525.1"/>
    <property type="molecule type" value="Genomic_DNA"/>
</dbReference>
<reference evidence="6 7" key="3">
    <citation type="submission" date="2018-06" db="EMBL/GenBank/DDBJ databases">
        <authorList>
            <consortium name="Pathogen Informatics"/>
            <person name="Doyle S."/>
        </authorList>
    </citation>
    <scope>NUCLEOTIDE SEQUENCE [LARGE SCALE GENOMIC DNA]</scope>
    <source>
        <strain evidence="6 7">NCTC12000</strain>
    </source>
</reference>
<dbReference type="RefSeq" id="WP_027219420.1">
    <property type="nucleotide sequence ID" value="NZ_BAZA01000049.1"/>
</dbReference>
<dbReference type="FunFam" id="3.40.50.720:FF:000084">
    <property type="entry name" value="Short-chain dehydrogenase reductase"/>
    <property type="match status" value="1"/>
</dbReference>
<dbReference type="EC" id="1.1.1.14" evidence="6"/>
<sequence length="268" mass="29105">MFDLTNKTAIITGGAGILGKGFSRELAKNGAKVAVTDVCYEKAEQVCLSILNEFPDARVMPLRCDVTDKANIAHMVETVKAQFSSIDILLNNAASKTNDLYQFFAPFEEYSIETWRKVMEVNLDGMFLVAQAVSREMISQNTGGSIIQTSSIYGVVAPDQGIYKGSEYMGVEINTPAVYSVSKGAVLSLTKYLATYLAKYNIRVNTLTPGGIESGQNDVFIKNYSSKVPLGRMGKFNELLGALVFLASDASSYVTGQNIIVDGGFTCW</sequence>
<proteinExistence type="inferred from homology"/>
<dbReference type="EMBL" id="UGOL01000001">
    <property type="protein sequence ID" value="STX78939.1"/>
    <property type="molecule type" value="Genomic_DNA"/>
</dbReference>
<organism evidence="3">
    <name type="scientific">Legionella pneumophila</name>
    <dbReference type="NCBI Taxonomy" id="446"/>
    <lineage>
        <taxon>Bacteria</taxon>
        <taxon>Pseudomonadati</taxon>
        <taxon>Pseudomonadota</taxon>
        <taxon>Gammaproteobacteria</taxon>
        <taxon>Legionellales</taxon>
        <taxon>Legionellaceae</taxon>
        <taxon>Legionella</taxon>
    </lineage>
</organism>
<reference evidence="5" key="2">
    <citation type="journal article" date="2018" name="Genome Biol.">
        <title>SKESA: strategic k-mer extension for scrupulous assemblies.</title>
        <authorList>
            <person name="Souvorov A."/>
            <person name="Agarwala R."/>
            <person name="Lipman D.J."/>
        </authorList>
    </citation>
    <scope>NUCLEOTIDE SEQUENCE</scope>
    <source>
        <strain evidence="5">D3612</strain>
    </source>
</reference>
<dbReference type="PANTHER" id="PTHR42760">
    <property type="entry name" value="SHORT-CHAIN DEHYDROGENASES/REDUCTASES FAMILY MEMBER"/>
    <property type="match status" value="1"/>
</dbReference>
<protein>
    <submittedName>
        <fullName evidence="6">Acetyoacetyl CoA reductase</fullName>
        <ecNumber evidence="6">1.1.1.14</ecNumber>
    </submittedName>
    <submittedName>
        <fullName evidence="3">Putative short chain dehydrogenase</fullName>
    </submittedName>
    <submittedName>
        <fullName evidence="5">SDR family oxidoreductase</fullName>
    </submittedName>
</protein>
<evidence type="ECO:0000313" key="6">
    <source>
        <dbReference type="EMBL" id="STX78939.1"/>
    </source>
</evidence>
<dbReference type="PRINTS" id="PR00080">
    <property type="entry name" value="SDRFAMILY"/>
</dbReference>
<dbReference type="PANTHER" id="PTHR42760:SF133">
    <property type="entry name" value="3-OXOACYL-[ACYL-CARRIER-PROTEIN] REDUCTASE"/>
    <property type="match status" value="1"/>
</dbReference>
<dbReference type="Pfam" id="PF13561">
    <property type="entry name" value="adh_short_C2"/>
    <property type="match status" value="1"/>
</dbReference>
<gene>
    <name evidence="6" type="primary">phaB_1</name>
    <name evidence="5" type="ORF">I8Y58_000724</name>
    <name evidence="4" type="ORF">LPSG10_016</name>
    <name evidence="3" type="ORF">LPSG14_016</name>
    <name evidence="6" type="ORF">NCTC12000_00925</name>
</gene>
<dbReference type="SUPFAM" id="SSF51735">
    <property type="entry name" value="NAD(P)-binding Rossmann-fold domains"/>
    <property type="match status" value="1"/>
</dbReference>
<dbReference type="EMBL" id="FR733637">
    <property type="protein sequence ID" value="CBY46908.1"/>
    <property type="molecule type" value="Genomic_DNA"/>
</dbReference>
<comment type="similarity">
    <text evidence="1">Belongs to the short-chain dehydrogenases/reductases (SDR) family.</text>
</comment>
<dbReference type="EMBL" id="FR749890">
    <property type="protein sequence ID" value="CBY83850.1"/>
    <property type="molecule type" value="Genomic_DNA"/>
</dbReference>
<dbReference type="InterPro" id="IPR036291">
    <property type="entry name" value="NAD(P)-bd_dom_sf"/>
</dbReference>
<reference evidence="3" key="1">
    <citation type="journal article" date="2010" name="Appl. Environ. Microbiol.">
        <title>A specific real-time PCR for simultaneous detection and identification of Legionella pneumophila serogroup 1 in water and clinical samples.</title>
        <authorList>
            <person name="Merault N."/>
            <person name="Rusniok C."/>
            <person name="Jarraud S."/>
            <person name="Gomez-Valero L."/>
            <person name="Cazalet C."/>
            <person name="Marin M."/>
            <person name="Brachet E."/>
            <person name="Aegerter P."/>
            <person name="Gaillard J.L."/>
            <person name="Etienne J."/>
            <person name="Herrmann J.L."/>
            <person name="Lawrence C."/>
            <person name="Buchrieser C."/>
        </authorList>
    </citation>
    <scope>NUCLEOTIDE SEQUENCE</scope>
    <source>
        <strain evidence="4">ATCC 43283</strain>
        <strain evidence="3">ATCC43073</strain>
    </source>
</reference>
<reference evidence="5" key="4">
    <citation type="submission" date="2020-11" db="EMBL/GenBank/DDBJ databases">
        <authorList>
            <consortium name="NCBI Pathogen Detection Project"/>
        </authorList>
    </citation>
    <scope>NUCLEOTIDE SEQUENCE</scope>
    <source>
        <strain evidence="5">D3612</strain>
    </source>
</reference>
<dbReference type="Gene3D" id="3.40.50.720">
    <property type="entry name" value="NAD(P)-binding Rossmann-like Domain"/>
    <property type="match status" value="1"/>
</dbReference>
<dbReference type="PRINTS" id="PR00081">
    <property type="entry name" value="GDHRDH"/>
</dbReference>
<evidence type="ECO:0000313" key="4">
    <source>
        <dbReference type="EMBL" id="CBY83850.1"/>
    </source>
</evidence>
<keyword evidence="2 6" id="KW-0560">Oxidoreductase</keyword>
<evidence type="ECO:0000313" key="5">
    <source>
        <dbReference type="EMBL" id="HAT1595525.1"/>
    </source>
</evidence>
<evidence type="ECO:0000256" key="1">
    <source>
        <dbReference type="ARBA" id="ARBA00006484"/>
    </source>
</evidence>
<evidence type="ECO:0000256" key="2">
    <source>
        <dbReference type="ARBA" id="ARBA00023002"/>
    </source>
</evidence>
<dbReference type="GO" id="GO:0003939">
    <property type="term" value="F:L-iditol 2-dehydrogenase (NAD+) activity"/>
    <property type="evidence" value="ECO:0007669"/>
    <property type="project" value="UniProtKB-EC"/>
</dbReference>
<evidence type="ECO:0000313" key="7">
    <source>
        <dbReference type="Proteomes" id="UP000254631"/>
    </source>
</evidence>
<dbReference type="AlphaFoldDB" id="E5BD88"/>
<name>E5BD88_LEGPN</name>